<feature type="compositionally biased region" description="Low complexity" evidence="1">
    <location>
        <begin position="249"/>
        <end position="268"/>
    </location>
</feature>
<gene>
    <name evidence="2" type="ORF">TrLO_g7273</name>
</gene>
<evidence type="ECO:0000313" key="2">
    <source>
        <dbReference type="EMBL" id="GMH57939.1"/>
    </source>
</evidence>
<evidence type="ECO:0000313" key="3">
    <source>
        <dbReference type="Proteomes" id="UP001165122"/>
    </source>
</evidence>
<sequence>MPFTRRLLGRTLLNTPASRQMSTAPPPGSTRRLVLHTPASRSAKLAASKSRTTHANNSSKFQTKKDLEKDSWPWQMAYLGYFAGVLAVPAAFCATVVEQPRFRSLLEGDEFGDGGSSLGRKLVGSFRDYWTEGKGFHNEDYPLLEYRRKIGKERRGSSVDLKVKSTTGQEKSISIESDEVVIGPDVAKRANLVDPIAAIEVAEGREVMPDDPEAREMKRFEESIMERNLRSLTQKLSAWQNYEAPITAPNNNNDDSPSPTQPQSQQDSAYSKTARIKEIELKIKSLEVAINTPGNMLDIDSTLEEIEKLKKDAKKLKGWFSWS</sequence>
<accession>A0A9W6ZWU9</accession>
<feature type="region of interest" description="Disordered" evidence="1">
    <location>
        <begin position="45"/>
        <end position="64"/>
    </location>
</feature>
<keyword evidence="3" id="KW-1185">Reference proteome</keyword>
<comment type="caution">
    <text evidence="2">The sequence shown here is derived from an EMBL/GenBank/DDBJ whole genome shotgun (WGS) entry which is preliminary data.</text>
</comment>
<organism evidence="2 3">
    <name type="scientific">Triparma laevis f. longispina</name>
    <dbReference type="NCBI Taxonomy" id="1714387"/>
    <lineage>
        <taxon>Eukaryota</taxon>
        <taxon>Sar</taxon>
        <taxon>Stramenopiles</taxon>
        <taxon>Ochrophyta</taxon>
        <taxon>Bolidophyceae</taxon>
        <taxon>Parmales</taxon>
        <taxon>Triparmaceae</taxon>
        <taxon>Triparma</taxon>
    </lineage>
</organism>
<feature type="region of interest" description="Disordered" evidence="1">
    <location>
        <begin position="14"/>
        <end position="33"/>
    </location>
</feature>
<proteinExistence type="predicted"/>
<reference evidence="3" key="1">
    <citation type="journal article" date="2023" name="Commun. Biol.">
        <title>Genome analysis of Parmales, the sister group of diatoms, reveals the evolutionary specialization of diatoms from phago-mixotrophs to photoautotrophs.</title>
        <authorList>
            <person name="Ban H."/>
            <person name="Sato S."/>
            <person name="Yoshikawa S."/>
            <person name="Yamada K."/>
            <person name="Nakamura Y."/>
            <person name="Ichinomiya M."/>
            <person name="Sato N."/>
            <person name="Blanc-Mathieu R."/>
            <person name="Endo H."/>
            <person name="Kuwata A."/>
            <person name="Ogata H."/>
        </authorList>
    </citation>
    <scope>NUCLEOTIDE SEQUENCE [LARGE SCALE GENOMIC DNA]</scope>
    <source>
        <strain evidence="3">NIES 3700</strain>
    </source>
</reference>
<feature type="region of interest" description="Disordered" evidence="1">
    <location>
        <begin position="245"/>
        <end position="272"/>
    </location>
</feature>
<dbReference type="EMBL" id="BRXW01000474">
    <property type="protein sequence ID" value="GMH57939.1"/>
    <property type="molecule type" value="Genomic_DNA"/>
</dbReference>
<dbReference type="Proteomes" id="UP001165122">
    <property type="component" value="Unassembled WGS sequence"/>
</dbReference>
<protein>
    <submittedName>
        <fullName evidence="2">Uncharacterized protein</fullName>
    </submittedName>
</protein>
<name>A0A9W6ZWU9_9STRA</name>
<dbReference type="AlphaFoldDB" id="A0A9W6ZWU9"/>
<evidence type="ECO:0000256" key="1">
    <source>
        <dbReference type="SAM" id="MobiDB-lite"/>
    </source>
</evidence>
<dbReference type="OrthoDB" id="10370076at2759"/>